<keyword evidence="1" id="KW-0732">Signal</keyword>
<comment type="caution">
    <text evidence="2">The sequence shown here is derived from an EMBL/GenBank/DDBJ whole genome shotgun (WGS) entry which is preliminary data.</text>
</comment>
<reference evidence="2" key="1">
    <citation type="submission" date="2023-10" db="EMBL/GenBank/DDBJ databases">
        <authorList>
            <person name="Chen Y."/>
            <person name="Shah S."/>
            <person name="Dougan E. K."/>
            <person name="Thang M."/>
            <person name="Chan C."/>
        </authorList>
    </citation>
    <scope>NUCLEOTIDE SEQUENCE [LARGE SCALE GENOMIC DNA]</scope>
</reference>
<proteinExistence type="predicted"/>
<keyword evidence="3" id="KW-1185">Reference proteome</keyword>
<sequence length="277" mass="32088">MKGLLVACMFAIGWHLCACKSDEQEYQTQMGRHVGFRKNEIVFNLRATCPSITSFDAHQLSSFIDANEQFDDTLHVELAEQSGKIILHGGGCDGENWSIKYPKKDSMDSAQFAADLFKVLKSEIQEQKDSHFPIRRITQKAVQKYFKDFPQQDGSHLTTKSFKDKWFRLKPDAKMRFAKGVNDEFGSRFKSFYTFLKAHHIDVQGLIETGWLPLQLQEAFFVHYVCQVAPEEERSEWKDQFYEGAGQILSHATVWTAGWMKKHIERRSPYHTKYGDL</sequence>
<organism evidence="2 3">
    <name type="scientific">Prorocentrum cordatum</name>
    <dbReference type="NCBI Taxonomy" id="2364126"/>
    <lineage>
        <taxon>Eukaryota</taxon>
        <taxon>Sar</taxon>
        <taxon>Alveolata</taxon>
        <taxon>Dinophyceae</taxon>
        <taxon>Prorocentrales</taxon>
        <taxon>Prorocentraceae</taxon>
        <taxon>Prorocentrum</taxon>
    </lineage>
</organism>
<evidence type="ECO:0000256" key="1">
    <source>
        <dbReference type="SAM" id="SignalP"/>
    </source>
</evidence>
<name>A0ABN9XLK0_9DINO</name>
<gene>
    <name evidence="2" type="ORF">PCOR1329_LOCUS77935</name>
</gene>
<feature type="chain" id="PRO_5046533833" evidence="1">
    <location>
        <begin position="20"/>
        <end position="277"/>
    </location>
</feature>
<protein>
    <submittedName>
        <fullName evidence="2">Uncharacterized protein</fullName>
    </submittedName>
</protein>
<evidence type="ECO:0000313" key="2">
    <source>
        <dbReference type="EMBL" id="CAK0900717.1"/>
    </source>
</evidence>
<dbReference type="Proteomes" id="UP001189429">
    <property type="component" value="Unassembled WGS sequence"/>
</dbReference>
<accession>A0ABN9XLK0</accession>
<dbReference type="EMBL" id="CAUYUJ010020828">
    <property type="protein sequence ID" value="CAK0900717.1"/>
    <property type="molecule type" value="Genomic_DNA"/>
</dbReference>
<feature type="signal peptide" evidence="1">
    <location>
        <begin position="1"/>
        <end position="19"/>
    </location>
</feature>
<evidence type="ECO:0000313" key="3">
    <source>
        <dbReference type="Proteomes" id="UP001189429"/>
    </source>
</evidence>